<evidence type="ECO:0000256" key="3">
    <source>
        <dbReference type="ARBA" id="ARBA00023163"/>
    </source>
</evidence>
<dbReference type="GO" id="GO:0000976">
    <property type="term" value="F:transcription cis-regulatory region binding"/>
    <property type="evidence" value="ECO:0007669"/>
    <property type="project" value="TreeGrafter"/>
</dbReference>
<keyword evidence="2" id="KW-0238">DNA-binding</keyword>
<keyword evidence="1" id="KW-0805">Transcription regulation</keyword>
<dbReference type="PROSITE" id="PS50932">
    <property type="entry name" value="HTH_LACI_2"/>
    <property type="match status" value="1"/>
</dbReference>
<dbReference type="Gene3D" id="3.40.50.2300">
    <property type="match status" value="2"/>
</dbReference>
<dbReference type="InterPro" id="IPR028082">
    <property type="entry name" value="Peripla_BP_I"/>
</dbReference>
<organism evidence="5 6">
    <name type="scientific">Oligosphaera ethanolica</name>
    <dbReference type="NCBI Taxonomy" id="760260"/>
    <lineage>
        <taxon>Bacteria</taxon>
        <taxon>Pseudomonadati</taxon>
        <taxon>Lentisphaerota</taxon>
        <taxon>Oligosphaeria</taxon>
        <taxon>Oligosphaerales</taxon>
        <taxon>Oligosphaeraceae</taxon>
        <taxon>Oligosphaera</taxon>
    </lineage>
</organism>
<dbReference type="RefSeq" id="WP_307262670.1">
    <property type="nucleotide sequence ID" value="NZ_JAUSVL010000001.1"/>
</dbReference>
<name>A0AAE3VI95_9BACT</name>
<dbReference type="SUPFAM" id="SSF53822">
    <property type="entry name" value="Periplasmic binding protein-like I"/>
    <property type="match status" value="1"/>
</dbReference>
<keyword evidence="3" id="KW-0804">Transcription</keyword>
<evidence type="ECO:0000313" key="6">
    <source>
        <dbReference type="Proteomes" id="UP001238163"/>
    </source>
</evidence>
<dbReference type="GO" id="GO:0003700">
    <property type="term" value="F:DNA-binding transcription factor activity"/>
    <property type="evidence" value="ECO:0007669"/>
    <property type="project" value="TreeGrafter"/>
</dbReference>
<accession>A0AAE3VI95</accession>
<dbReference type="EMBL" id="JAUSVL010000001">
    <property type="protein sequence ID" value="MDQ0290783.1"/>
    <property type="molecule type" value="Genomic_DNA"/>
</dbReference>
<comment type="caution">
    <text evidence="5">The sequence shown here is derived from an EMBL/GenBank/DDBJ whole genome shotgun (WGS) entry which is preliminary data.</text>
</comment>
<feature type="domain" description="HTH lacI-type" evidence="4">
    <location>
        <begin position="4"/>
        <end position="61"/>
    </location>
</feature>
<dbReference type="SUPFAM" id="SSF47413">
    <property type="entry name" value="lambda repressor-like DNA-binding domains"/>
    <property type="match status" value="1"/>
</dbReference>
<dbReference type="SMART" id="SM00354">
    <property type="entry name" value="HTH_LACI"/>
    <property type="match status" value="1"/>
</dbReference>
<dbReference type="InterPro" id="IPR046335">
    <property type="entry name" value="LacI/GalR-like_sensor"/>
</dbReference>
<dbReference type="Gene3D" id="1.10.260.40">
    <property type="entry name" value="lambda repressor-like DNA-binding domains"/>
    <property type="match status" value="1"/>
</dbReference>
<dbReference type="AlphaFoldDB" id="A0AAE3VI95"/>
<reference evidence="5" key="1">
    <citation type="submission" date="2023-07" db="EMBL/GenBank/DDBJ databases">
        <title>Genomic Encyclopedia of Type Strains, Phase IV (KMG-IV): sequencing the most valuable type-strain genomes for metagenomic binning, comparative biology and taxonomic classification.</title>
        <authorList>
            <person name="Goeker M."/>
        </authorList>
    </citation>
    <scope>NUCLEOTIDE SEQUENCE</scope>
    <source>
        <strain evidence="5">DSM 24202</strain>
    </source>
</reference>
<evidence type="ECO:0000313" key="5">
    <source>
        <dbReference type="EMBL" id="MDQ0290783.1"/>
    </source>
</evidence>
<dbReference type="CDD" id="cd01392">
    <property type="entry name" value="HTH_LacI"/>
    <property type="match status" value="1"/>
</dbReference>
<dbReference type="Pfam" id="PF13377">
    <property type="entry name" value="Peripla_BP_3"/>
    <property type="match status" value="1"/>
</dbReference>
<dbReference type="PANTHER" id="PTHR30146">
    <property type="entry name" value="LACI-RELATED TRANSCRIPTIONAL REPRESSOR"/>
    <property type="match status" value="1"/>
</dbReference>
<evidence type="ECO:0000256" key="2">
    <source>
        <dbReference type="ARBA" id="ARBA00023125"/>
    </source>
</evidence>
<dbReference type="InterPro" id="IPR010982">
    <property type="entry name" value="Lambda_DNA-bd_dom_sf"/>
</dbReference>
<evidence type="ECO:0000256" key="1">
    <source>
        <dbReference type="ARBA" id="ARBA00023015"/>
    </source>
</evidence>
<dbReference type="Proteomes" id="UP001238163">
    <property type="component" value="Unassembled WGS sequence"/>
</dbReference>
<dbReference type="PANTHER" id="PTHR30146:SF109">
    <property type="entry name" value="HTH-TYPE TRANSCRIPTIONAL REGULATOR GALS"/>
    <property type="match status" value="1"/>
</dbReference>
<dbReference type="InterPro" id="IPR000843">
    <property type="entry name" value="HTH_LacI"/>
</dbReference>
<keyword evidence="6" id="KW-1185">Reference proteome</keyword>
<gene>
    <name evidence="5" type="ORF">J3R75_002890</name>
</gene>
<dbReference type="Pfam" id="PF00356">
    <property type="entry name" value="LacI"/>
    <property type="match status" value="1"/>
</dbReference>
<dbReference type="CDD" id="cd06267">
    <property type="entry name" value="PBP1_LacI_sugar_binding-like"/>
    <property type="match status" value="1"/>
</dbReference>
<proteinExistence type="predicted"/>
<protein>
    <submittedName>
        <fullName evidence="5">LacI family transcriptional regulator</fullName>
    </submittedName>
</protein>
<evidence type="ECO:0000259" key="4">
    <source>
        <dbReference type="PROSITE" id="PS50932"/>
    </source>
</evidence>
<sequence>MTTVRLIDIARRVGVSSGTVSAVLSGRDIGIRFSAEKAEEIRAVARELNYVPNISARILNHQASFTLGVMLDSEDTPVRFRQLAAIERAASRRGYRLLVTETHNDPVSQRKNYLTLKQYGVDGVICHSNTLTATPVLEEKTVFYGAAPVAGFSTAYYDIGAAYAEAAAFFARDRRRTALVISDNMNYDSVRARRGAFLAHFPDAGGRLYQLRLTDDHRSDIRAGMAELLEQQLLPAGINAVILQNDSWCLALTAEATRCGLRVPADLALIGQDNSLFCACSRPALSSIDSNLQALGEAVLELMLERIAQADAPIRDIAVPTKLILREST</sequence>